<evidence type="ECO:0000313" key="2">
    <source>
        <dbReference type="Proteomes" id="UP001189624"/>
    </source>
</evidence>
<evidence type="ECO:0000313" key="1">
    <source>
        <dbReference type="EMBL" id="CAJ1969255.1"/>
    </source>
</evidence>
<feature type="non-terminal residue" evidence="1">
    <location>
        <position position="1"/>
    </location>
</feature>
<dbReference type="Gramene" id="rna-AYBTSS11_LOCUS22165">
    <property type="protein sequence ID" value="CAJ1969255.1"/>
    <property type="gene ID" value="gene-AYBTSS11_LOCUS22165"/>
</dbReference>
<dbReference type="EMBL" id="OY731404">
    <property type="protein sequence ID" value="CAJ1969255.1"/>
    <property type="molecule type" value="Genomic_DNA"/>
</dbReference>
<keyword evidence="2" id="KW-1185">Reference proteome</keyword>
<reference evidence="1" key="1">
    <citation type="submission" date="2023-10" db="EMBL/GenBank/DDBJ databases">
        <authorList>
            <person name="Domelevo Entfellner J.-B."/>
        </authorList>
    </citation>
    <scope>NUCLEOTIDE SEQUENCE</scope>
</reference>
<dbReference type="Proteomes" id="UP001189624">
    <property type="component" value="Chromosome 7"/>
</dbReference>
<sequence>ANCRIDVDHFSKCYLLYNENFIIVRLYFCKLSDRGYSETQIRSVLAEGSYE</sequence>
<accession>A0AA86T226</accession>
<dbReference type="AlphaFoldDB" id="A0AA86T226"/>
<name>A0AA86T226_9FABA</name>
<proteinExistence type="predicted"/>
<gene>
    <name evidence="1" type="ORF">AYBTSS11_LOCUS22165</name>
</gene>
<protein>
    <submittedName>
        <fullName evidence="1">Uncharacterized protein</fullName>
    </submittedName>
</protein>
<organism evidence="1 2">
    <name type="scientific">Sphenostylis stenocarpa</name>
    <dbReference type="NCBI Taxonomy" id="92480"/>
    <lineage>
        <taxon>Eukaryota</taxon>
        <taxon>Viridiplantae</taxon>
        <taxon>Streptophyta</taxon>
        <taxon>Embryophyta</taxon>
        <taxon>Tracheophyta</taxon>
        <taxon>Spermatophyta</taxon>
        <taxon>Magnoliopsida</taxon>
        <taxon>eudicotyledons</taxon>
        <taxon>Gunneridae</taxon>
        <taxon>Pentapetalae</taxon>
        <taxon>rosids</taxon>
        <taxon>fabids</taxon>
        <taxon>Fabales</taxon>
        <taxon>Fabaceae</taxon>
        <taxon>Papilionoideae</taxon>
        <taxon>50 kb inversion clade</taxon>
        <taxon>NPAAA clade</taxon>
        <taxon>indigoferoid/millettioid clade</taxon>
        <taxon>Phaseoleae</taxon>
        <taxon>Sphenostylis</taxon>
    </lineage>
</organism>